<evidence type="ECO:0000256" key="2">
    <source>
        <dbReference type="ARBA" id="ARBA00022723"/>
    </source>
</evidence>
<dbReference type="InterPro" id="IPR013428">
    <property type="entry name" value="Membrane-bound_put_N"/>
</dbReference>
<dbReference type="InterPro" id="IPR008972">
    <property type="entry name" value="Cupredoxin"/>
</dbReference>
<organism evidence="8 9">
    <name type="scientific">Confluentibacter flavum</name>
    <dbReference type="NCBI Taxonomy" id="1909700"/>
    <lineage>
        <taxon>Bacteria</taxon>
        <taxon>Pseudomonadati</taxon>
        <taxon>Bacteroidota</taxon>
        <taxon>Flavobacteriia</taxon>
        <taxon>Flavobacteriales</taxon>
        <taxon>Flavobacteriaceae</taxon>
        <taxon>Confluentibacter</taxon>
    </lineage>
</organism>
<dbReference type="SUPFAM" id="SSF49503">
    <property type="entry name" value="Cupredoxins"/>
    <property type="match status" value="1"/>
</dbReference>
<dbReference type="SUPFAM" id="SSF48371">
    <property type="entry name" value="ARM repeat"/>
    <property type="match status" value="1"/>
</dbReference>
<dbReference type="InterPro" id="IPR016024">
    <property type="entry name" value="ARM-type_fold"/>
</dbReference>
<feature type="domain" description="DUF7133" evidence="7">
    <location>
        <begin position="280"/>
        <end position="664"/>
    </location>
</feature>
<dbReference type="NCBIfam" id="TIGR02604">
    <property type="entry name" value="Piru_Ver_Nterm"/>
    <property type="match status" value="1"/>
</dbReference>
<dbReference type="EMBL" id="PJEO01000019">
    <property type="protein sequence ID" value="PKQ45592.1"/>
    <property type="molecule type" value="Genomic_DNA"/>
</dbReference>
<dbReference type="CDD" id="cd04233">
    <property type="entry name" value="Auracyanin"/>
    <property type="match status" value="1"/>
</dbReference>
<evidence type="ECO:0000259" key="6">
    <source>
        <dbReference type="Pfam" id="PF06283"/>
    </source>
</evidence>
<dbReference type="InterPro" id="IPR029010">
    <property type="entry name" value="ThuA-like"/>
</dbReference>
<dbReference type="SUPFAM" id="SSF52317">
    <property type="entry name" value="Class I glutamine amidotransferase-like"/>
    <property type="match status" value="1"/>
</dbReference>
<keyword evidence="9" id="KW-1185">Reference proteome</keyword>
<dbReference type="InterPro" id="IPR028871">
    <property type="entry name" value="BlueCu_1_BS"/>
</dbReference>
<keyword evidence="1" id="KW-0813">Transport</keyword>
<dbReference type="OrthoDB" id="9812332at2"/>
<dbReference type="Pfam" id="PF23500">
    <property type="entry name" value="DUF7133"/>
    <property type="match status" value="1"/>
</dbReference>
<reference evidence="8 9" key="1">
    <citation type="submission" date="2017-12" db="EMBL/GenBank/DDBJ databases">
        <title>Confluentibacter flavum sp. nov., isolated from the saline lake.</title>
        <authorList>
            <person name="Yu L."/>
        </authorList>
    </citation>
    <scope>NUCLEOTIDE SEQUENCE [LARGE SCALE GENOMIC DNA]</scope>
    <source>
        <strain evidence="8 9">3B</strain>
    </source>
</reference>
<dbReference type="PROSITE" id="PS51257">
    <property type="entry name" value="PROKAR_LIPOPROTEIN"/>
    <property type="match status" value="1"/>
</dbReference>
<feature type="domain" description="Blue (type 1) copper" evidence="5">
    <location>
        <begin position="1061"/>
        <end position="1175"/>
    </location>
</feature>
<dbReference type="Pfam" id="PF00127">
    <property type="entry name" value="Copper-bind"/>
    <property type="match status" value="1"/>
</dbReference>
<dbReference type="InterPro" id="IPR011989">
    <property type="entry name" value="ARM-like"/>
</dbReference>
<dbReference type="Gene3D" id="2.60.40.420">
    <property type="entry name" value="Cupredoxins - blue copper proteins"/>
    <property type="match status" value="1"/>
</dbReference>
<protein>
    <submittedName>
        <fullName evidence="8">Dehydrogenase</fullName>
    </submittedName>
</protein>
<keyword evidence="3" id="KW-0249">Electron transport</keyword>
<dbReference type="GO" id="GO:0009055">
    <property type="term" value="F:electron transfer activity"/>
    <property type="evidence" value="ECO:0007669"/>
    <property type="project" value="InterPro"/>
</dbReference>
<keyword evidence="4" id="KW-0186">Copper</keyword>
<dbReference type="Gene3D" id="2.120.10.30">
    <property type="entry name" value="TolB, C-terminal domain"/>
    <property type="match status" value="1"/>
</dbReference>
<dbReference type="RefSeq" id="WP_106659260.1">
    <property type="nucleotide sequence ID" value="NZ_PJEO01000019.1"/>
</dbReference>
<dbReference type="Gene3D" id="1.25.10.10">
    <property type="entry name" value="Leucine-rich Repeat Variant"/>
    <property type="match status" value="1"/>
</dbReference>
<evidence type="ECO:0000259" key="7">
    <source>
        <dbReference type="Pfam" id="PF23500"/>
    </source>
</evidence>
<accession>A0A2N3HL23</accession>
<dbReference type="Gene3D" id="3.40.50.880">
    <property type="match status" value="1"/>
</dbReference>
<dbReference type="InterPro" id="IPR011041">
    <property type="entry name" value="Quinoprot_gluc/sorb_DH_b-prop"/>
</dbReference>
<evidence type="ECO:0000256" key="1">
    <source>
        <dbReference type="ARBA" id="ARBA00022448"/>
    </source>
</evidence>
<evidence type="ECO:0000256" key="4">
    <source>
        <dbReference type="ARBA" id="ARBA00023008"/>
    </source>
</evidence>
<dbReference type="SUPFAM" id="SSF50952">
    <property type="entry name" value="Soluble quinoprotein glucose dehydrogenase"/>
    <property type="match status" value="1"/>
</dbReference>
<evidence type="ECO:0000313" key="9">
    <source>
        <dbReference type="Proteomes" id="UP000233435"/>
    </source>
</evidence>
<dbReference type="InterPro" id="IPR000923">
    <property type="entry name" value="BlueCu_1"/>
</dbReference>
<dbReference type="PANTHER" id="PTHR33546">
    <property type="entry name" value="LARGE, MULTIFUNCTIONAL SECRETED PROTEIN-RELATED"/>
    <property type="match status" value="1"/>
</dbReference>
<dbReference type="PANTHER" id="PTHR33546:SF1">
    <property type="entry name" value="LARGE, MULTIFUNCTIONAL SECRETED PROTEIN"/>
    <property type="match status" value="1"/>
</dbReference>
<dbReference type="AlphaFoldDB" id="A0A2N3HL23"/>
<dbReference type="Pfam" id="PF06283">
    <property type="entry name" value="ThuA"/>
    <property type="match status" value="1"/>
</dbReference>
<evidence type="ECO:0000259" key="5">
    <source>
        <dbReference type="Pfam" id="PF00127"/>
    </source>
</evidence>
<evidence type="ECO:0000256" key="3">
    <source>
        <dbReference type="ARBA" id="ARBA00022982"/>
    </source>
</evidence>
<dbReference type="PROSITE" id="PS00196">
    <property type="entry name" value="COPPER_BLUE"/>
    <property type="match status" value="1"/>
</dbReference>
<keyword evidence="2" id="KW-0479">Metal-binding</keyword>
<dbReference type="GO" id="GO:0005507">
    <property type="term" value="F:copper ion binding"/>
    <property type="evidence" value="ECO:0007669"/>
    <property type="project" value="InterPro"/>
</dbReference>
<feature type="domain" description="ThuA-like" evidence="6">
    <location>
        <begin position="41"/>
        <end position="238"/>
    </location>
</feature>
<name>A0A2N3HL23_9FLAO</name>
<evidence type="ECO:0000313" key="8">
    <source>
        <dbReference type="EMBL" id="PKQ45592.1"/>
    </source>
</evidence>
<dbReference type="InterPro" id="IPR011042">
    <property type="entry name" value="6-blade_b-propeller_TolB-like"/>
</dbReference>
<dbReference type="InterPro" id="IPR029062">
    <property type="entry name" value="Class_I_gatase-like"/>
</dbReference>
<sequence length="1175" mass="130631">MQNKKIWLKLAIVMSFGILISSCKSKSSETVDDMPKRMEILFLGHKNNSNHDSHKLAGILSREYFRSGINISFTDNPDDLNKENLDHYAGLIVYANHDTISDSQADALLNYVKSGKGLIALHSASFCFRNNDEVVEMIGGQFKSHKFDTIQNVILKPDHEVMNGITDFKTVDETYVHDKISPNIEVLGERVEGDHHEPYTWVRPYGEGRVFYTAFGHDTRTFTNQGFLDLVKNGLMWAVGDKAKANLEKVFIAQPKYVDGLVPNYEKRDPAPRVQEPLTPEESMSLMQVPVGFELKLFASEPMIFNPMYMNWDEKGRLWVIETVDYPNEVKEDELGDDRIKILEDTDGDGKADKVTTFAEKLNIPTSFVFSNGGIIVSQSPSFLFLKDTNGDDVADVREDILPGWGKNDTHAQSSNLRYGLDNDIWGMVGYSRFNGVSKQGGNDSLSFGNAMYKFDPNTRDIEHLGNASNNTWGLGFSEEFDVFISTANNTHSAFFGLPKRYFEKAGLDENGILKLDSHYDMRYAIKNLRQVDVMEGFTAAAGHSLYTAREFPKSYWNSVAFVTEPTGRLVHKVNLKQEGAGFIEDGDGWNLLTSGDEWASPIQAEVGPDGAVWIADWYNFIIQHNPTPSAGSAGVDAYNGYGNAYVNPLRDRSRGRIYRVIYKGHDKKSTLTLSKDDKAGLIKAISNNNMLWRTHAQRLLVENKDTSVFPELYKVVQSESVDEIGINAPAIHALWTLHGLGAFDGSNDEAFKVATKALSHPSAGVRRAAVQVLPKTAPSFDAMDAAGLFDDTDFRVRLAAVLATTEMPESDGIGRALVNMAEKPENFADMWLKHALTISSKLNERGFRAEFSKRGLNLNPSLMEASLAQKLAFGSRLNVLPLRRMFRQAVPLTPEVGNNEWIVSGDVELRQRDDEPAGYAGVIMVQGNRRDGYGLYFMENQLNFVINQNGKAYKVITTEPLPNKFSFTAGLQEDGTMKLTINGKAAGSAKTAGLFKKNLDLGLRVGFERSLGADKVANYPDNYFSRSTAFENGKLEILDKSAGTEVVENVDQVIVLNTLKDVMKYDKELITAKAGTTIQIVLNNPDFMQHNLLLLKPGTMELVGAAADKLASDPNGQNMNYVPVMPEVLASTPLINTGGSYTVTIKLPNIPGDYPYICTFPGHWRIMKGILRVN</sequence>
<dbReference type="InterPro" id="IPR055557">
    <property type="entry name" value="DUF7133"/>
</dbReference>
<dbReference type="Proteomes" id="UP000233435">
    <property type="component" value="Unassembled WGS sequence"/>
</dbReference>
<comment type="caution">
    <text evidence="8">The sequence shown here is derived from an EMBL/GenBank/DDBJ whole genome shotgun (WGS) entry which is preliminary data.</text>
</comment>
<gene>
    <name evidence="8" type="ORF">CSW08_07315</name>
</gene>
<proteinExistence type="predicted"/>